<feature type="non-terminal residue" evidence="1">
    <location>
        <position position="1"/>
    </location>
</feature>
<evidence type="ECO:0000313" key="1">
    <source>
        <dbReference type="EMBL" id="CAG7786858.1"/>
    </source>
</evidence>
<keyword evidence="2" id="KW-1185">Reference proteome</keyword>
<reference evidence="1" key="1">
    <citation type="submission" date="2021-06" db="EMBL/GenBank/DDBJ databases">
        <authorList>
            <person name="Hodson N. C."/>
            <person name="Mongue J. A."/>
            <person name="Jaron S. K."/>
        </authorList>
    </citation>
    <scope>NUCLEOTIDE SEQUENCE</scope>
</reference>
<organism evidence="1 2">
    <name type="scientific">Allacma fusca</name>
    <dbReference type="NCBI Taxonomy" id="39272"/>
    <lineage>
        <taxon>Eukaryota</taxon>
        <taxon>Metazoa</taxon>
        <taxon>Ecdysozoa</taxon>
        <taxon>Arthropoda</taxon>
        <taxon>Hexapoda</taxon>
        <taxon>Collembola</taxon>
        <taxon>Symphypleona</taxon>
        <taxon>Sminthuridae</taxon>
        <taxon>Allacma</taxon>
    </lineage>
</organism>
<protein>
    <submittedName>
        <fullName evidence="1">Uncharacterized protein</fullName>
    </submittedName>
</protein>
<name>A0A8J2L381_9HEXA</name>
<proteinExistence type="predicted"/>
<feature type="non-terminal residue" evidence="1">
    <location>
        <position position="22"/>
    </location>
</feature>
<sequence>SMWIVKPPAGARGTGIRVINRW</sequence>
<accession>A0A8J2L381</accession>
<dbReference type="AlphaFoldDB" id="A0A8J2L381"/>
<dbReference type="EMBL" id="CAJVCH010328105">
    <property type="protein sequence ID" value="CAG7786858.1"/>
    <property type="molecule type" value="Genomic_DNA"/>
</dbReference>
<gene>
    <name evidence="1" type="ORF">AFUS01_LOCUS25407</name>
</gene>
<dbReference type="Pfam" id="PF03133">
    <property type="entry name" value="TTL"/>
    <property type="match status" value="1"/>
</dbReference>
<evidence type="ECO:0000313" key="2">
    <source>
        <dbReference type="Proteomes" id="UP000708208"/>
    </source>
</evidence>
<dbReference type="InterPro" id="IPR004344">
    <property type="entry name" value="TTL/TTLL_fam"/>
</dbReference>
<dbReference type="PROSITE" id="PS51221">
    <property type="entry name" value="TTL"/>
    <property type="match status" value="1"/>
</dbReference>
<dbReference type="Proteomes" id="UP000708208">
    <property type="component" value="Unassembled WGS sequence"/>
</dbReference>
<comment type="caution">
    <text evidence="1">The sequence shown here is derived from an EMBL/GenBank/DDBJ whole genome shotgun (WGS) entry which is preliminary data.</text>
</comment>